<reference evidence="1 2" key="1">
    <citation type="submission" date="2023-07" db="EMBL/GenBank/DDBJ databases">
        <title>Sorghum-associated microbial communities from plants grown in Nebraska, USA.</title>
        <authorList>
            <person name="Schachtman D."/>
        </authorList>
    </citation>
    <scope>NUCLEOTIDE SEQUENCE [LARGE SCALE GENOMIC DNA]</scope>
    <source>
        <strain evidence="1 2">4272</strain>
    </source>
</reference>
<proteinExistence type="predicted"/>
<keyword evidence="2" id="KW-1185">Reference proteome</keyword>
<name>A0ABU1XDW6_9NOCA</name>
<organism evidence="1 2">
    <name type="scientific">Nocardia kruczakiae</name>
    <dbReference type="NCBI Taxonomy" id="261477"/>
    <lineage>
        <taxon>Bacteria</taxon>
        <taxon>Bacillati</taxon>
        <taxon>Actinomycetota</taxon>
        <taxon>Actinomycetes</taxon>
        <taxon>Mycobacteriales</taxon>
        <taxon>Nocardiaceae</taxon>
        <taxon>Nocardia</taxon>
    </lineage>
</organism>
<accession>A0ABU1XDW6</accession>
<dbReference type="Proteomes" id="UP001251217">
    <property type="component" value="Unassembled WGS sequence"/>
</dbReference>
<dbReference type="EMBL" id="JAVDWW010000003">
    <property type="protein sequence ID" value="MDR7168728.1"/>
    <property type="molecule type" value="Genomic_DNA"/>
</dbReference>
<comment type="caution">
    <text evidence="1">The sequence shown here is derived from an EMBL/GenBank/DDBJ whole genome shotgun (WGS) entry which is preliminary data.</text>
</comment>
<evidence type="ECO:0000313" key="1">
    <source>
        <dbReference type="EMBL" id="MDR7168728.1"/>
    </source>
</evidence>
<protein>
    <submittedName>
        <fullName evidence="1">Uncharacterized protein</fullName>
    </submittedName>
</protein>
<dbReference type="RefSeq" id="WP_157104467.1">
    <property type="nucleotide sequence ID" value="NZ_JAVDWW010000003.1"/>
</dbReference>
<sequence>MPDFAVAAMVIIAFVSCALGLRVAGARTTRVVRVSRRPRRPNRAMMDL</sequence>
<gene>
    <name evidence="1" type="ORF">J2W56_002459</name>
</gene>
<evidence type="ECO:0000313" key="2">
    <source>
        <dbReference type="Proteomes" id="UP001251217"/>
    </source>
</evidence>